<dbReference type="InParanoid" id="A0A2P6MQT9"/>
<comment type="caution">
    <text evidence="3">The sequence shown here is derived from an EMBL/GenBank/DDBJ whole genome shotgun (WGS) entry which is preliminary data.</text>
</comment>
<dbReference type="SMART" id="SM00707">
    <property type="entry name" value="RPEL"/>
    <property type="match status" value="3"/>
</dbReference>
<accession>A0A2P6MQT9</accession>
<feature type="repeat" description="RPEL" evidence="2">
    <location>
        <begin position="70"/>
        <end position="95"/>
    </location>
</feature>
<reference evidence="3 4" key="1">
    <citation type="journal article" date="2018" name="Genome Biol. Evol.">
        <title>Multiple Roots of Fruiting Body Formation in Amoebozoa.</title>
        <authorList>
            <person name="Hillmann F."/>
            <person name="Forbes G."/>
            <person name="Novohradska S."/>
            <person name="Ferling I."/>
            <person name="Riege K."/>
            <person name="Groth M."/>
            <person name="Westermann M."/>
            <person name="Marz M."/>
            <person name="Spaller T."/>
            <person name="Winckler T."/>
            <person name="Schaap P."/>
            <person name="Glockner G."/>
        </authorList>
    </citation>
    <scope>NUCLEOTIDE SEQUENCE [LARGE SCALE GENOMIC DNA]</scope>
    <source>
        <strain evidence="3 4">Jena</strain>
    </source>
</reference>
<dbReference type="OrthoDB" id="197676at2759"/>
<keyword evidence="1" id="KW-0677">Repeat</keyword>
<proteinExistence type="predicted"/>
<dbReference type="Proteomes" id="UP000241769">
    <property type="component" value="Unassembled WGS sequence"/>
</dbReference>
<dbReference type="EMBL" id="MDYQ01000502">
    <property type="protein sequence ID" value="PRP74068.1"/>
    <property type="molecule type" value="Genomic_DNA"/>
</dbReference>
<dbReference type="PROSITE" id="PS51073">
    <property type="entry name" value="RPEL"/>
    <property type="match status" value="2"/>
</dbReference>
<name>A0A2P6MQT9_9EUKA</name>
<feature type="repeat" description="RPEL" evidence="2">
    <location>
        <begin position="115"/>
        <end position="140"/>
    </location>
</feature>
<gene>
    <name evidence="3" type="ORF">PROFUN_08692</name>
</gene>
<keyword evidence="4" id="KW-1185">Reference proteome</keyword>
<protein>
    <submittedName>
        <fullName evidence="3">RPEL repeat protein</fullName>
    </submittedName>
</protein>
<evidence type="ECO:0000313" key="4">
    <source>
        <dbReference type="Proteomes" id="UP000241769"/>
    </source>
</evidence>
<dbReference type="Gene3D" id="6.10.140.2040">
    <property type="match status" value="1"/>
</dbReference>
<evidence type="ECO:0000313" key="3">
    <source>
        <dbReference type="EMBL" id="PRP74068.1"/>
    </source>
</evidence>
<dbReference type="InterPro" id="IPR004018">
    <property type="entry name" value="RPEL_repeat"/>
</dbReference>
<sequence>MSETPLSPTIIGEVGSTEDRKISESALLRMKRLTIEELQNKLLLRVSKSELLLKNILISDSQTDRDAIEKSLDLKLTRRPSHNELRDRNILKGGEGLSPNLHEAHFNLHKQRLEDNLSRSIGNRPTKTSLVEQHILEIEQEEEQTSEE</sequence>
<organism evidence="3 4">
    <name type="scientific">Planoprotostelium fungivorum</name>
    <dbReference type="NCBI Taxonomy" id="1890364"/>
    <lineage>
        <taxon>Eukaryota</taxon>
        <taxon>Amoebozoa</taxon>
        <taxon>Evosea</taxon>
        <taxon>Variosea</taxon>
        <taxon>Cavosteliida</taxon>
        <taxon>Cavosteliaceae</taxon>
        <taxon>Planoprotostelium</taxon>
    </lineage>
</organism>
<evidence type="ECO:0000256" key="2">
    <source>
        <dbReference type="PROSITE-ProRule" id="PRU00401"/>
    </source>
</evidence>
<evidence type="ECO:0000256" key="1">
    <source>
        <dbReference type="ARBA" id="ARBA00022737"/>
    </source>
</evidence>
<dbReference type="AlphaFoldDB" id="A0A2P6MQT9"/>